<dbReference type="EMBL" id="EZ419814">
    <property type="protein sequence ID" value="ACZ28169.1"/>
    <property type="molecule type" value="mRNA"/>
</dbReference>
<feature type="non-terminal residue" evidence="3">
    <location>
        <position position="1"/>
    </location>
</feature>
<feature type="non-terminal residue" evidence="3">
    <location>
        <position position="303"/>
    </location>
</feature>
<feature type="compositionally biased region" description="Basic and acidic residues" evidence="1">
    <location>
        <begin position="257"/>
        <end position="269"/>
    </location>
</feature>
<organism evidence="3">
    <name type="scientific">Simulium nigrimanum</name>
    <name type="common">Black fly</name>
    <dbReference type="NCBI Taxonomy" id="683695"/>
    <lineage>
        <taxon>Eukaryota</taxon>
        <taxon>Metazoa</taxon>
        <taxon>Ecdysozoa</taxon>
        <taxon>Arthropoda</taxon>
        <taxon>Hexapoda</taxon>
        <taxon>Insecta</taxon>
        <taxon>Pterygota</taxon>
        <taxon>Neoptera</taxon>
        <taxon>Endopterygota</taxon>
        <taxon>Diptera</taxon>
        <taxon>Nematocera</taxon>
        <taxon>Chironomoidea</taxon>
        <taxon>Simuliidae</taxon>
        <taxon>Simulium</taxon>
    </lineage>
</organism>
<keyword evidence="2" id="KW-0472">Membrane</keyword>
<evidence type="ECO:0000313" key="3">
    <source>
        <dbReference type="EMBL" id="ACZ28169.1"/>
    </source>
</evidence>
<evidence type="ECO:0000256" key="1">
    <source>
        <dbReference type="SAM" id="MobiDB-lite"/>
    </source>
</evidence>
<feature type="region of interest" description="Disordered" evidence="1">
    <location>
        <begin position="256"/>
        <end position="278"/>
    </location>
</feature>
<reference evidence="3" key="1">
    <citation type="submission" date="2009-10" db="EMBL/GenBank/DDBJ databases">
        <title>An Insight into the Sialotranscriptome of Simulium nigrimanum, a Black Fly Associated with Fogo Selvagem in South America.</title>
        <authorList>
            <person name="Ribeiro J.M.C."/>
            <person name="Valenzuela J.G."/>
            <person name="Pham V.M."/>
            <person name="Kleeman L."/>
            <person name="Barbian K.D."/>
            <person name="Favreau A.J."/>
            <person name="Eaton D.P."/>
            <person name="Aoki V."/>
            <person name="Hans-Filho G."/>
            <person name="Rivitti E.A."/>
            <person name="Diaz L.A."/>
        </authorList>
    </citation>
    <scope>NUCLEOTIDE SEQUENCE</scope>
    <source>
        <tissue evidence="3">Salivary glands</tissue>
    </source>
</reference>
<accession>D1FPR4</accession>
<keyword evidence="2" id="KW-0812">Transmembrane</keyword>
<sequence>GGINSTDPRFAIYKSYSGCLSNIFIQVNNYSMKPLEEYMVFTKLGAEEITVVNSQGVRSAQCNSHFDVILKSLDEPTQNISLGTDKSWVEDAPKRMPYISNYVDTSGEEEKTQVVFITLTALFFFIIICCLIEVYRSDRAHKKRIERETDESIIWSREQAAKFQKESPGVGVKSVSYKPVAQDDKPKDANGVIKPVGILKPTKSQDQITVADTEMVDKPEKANKDALLISGIRESQLMDHEPQWDELAEEMEDLLNDDQKTADSDDELKANANPVSMGPMKASISEVTLYNLYLGDLQQQTDS</sequence>
<feature type="transmembrane region" description="Helical" evidence="2">
    <location>
        <begin position="114"/>
        <end position="135"/>
    </location>
</feature>
<protein>
    <submittedName>
        <fullName evidence="3">Hypothetical conserved protein</fullName>
    </submittedName>
</protein>
<keyword evidence="2" id="KW-1133">Transmembrane helix</keyword>
<name>D1FPR4_SIMNI</name>
<dbReference type="AlphaFoldDB" id="D1FPR4"/>
<proteinExistence type="evidence at transcript level"/>
<evidence type="ECO:0000256" key="2">
    <source>
        <dbReference type="SAM" id="Phobius"/>
    </source>
</evidence>